<dbReference type="InterPro" id="IPR004659">
    <property type="entry name" value="RNase_E/G"/>
</dbReference>
<dbReference type="GO" id="GO:0004519">
    <property type="term" value="F:endonuclease activity"/>
    <property type="evidence" value="ECO:0007669"/>
    <property type="project" value="UniProtKB-KW"/>
</dbReference>
<evidence type="ECO:0000313" key="10">
    <source>
        <dbReference type="Proteomes" id="UP000198728"/>
    </source>
</evidence>
<evidence type="ECO:0000313" key="9">
    <source>
        <dbReference type="EMBL" id="SFC86322.1"/>
    </source>
</evidence>
<dbReference type="GO" id="GO:0016787">
    <property type="term" value="F:hydrolase activity"/>
    <property type="evidence" value="ECO:0007669"/>
    <property type="project" value="UniProtKB-KW"/>
</dbReference>
<dbReference type="GO" id="GO:0003723">
    <property type="term" value="F:RNA binding"/>
    <property type="evidence" value="ECO:0007669"/>
    <property type="project" value="UniProtKB-KW"/>
</dbReference>
<dbReference type="GO" id="GO:0005737">
    <property type="term" value="C:cytoplasm"/>
    <property type="evidence" value="ECO:0007669"/>
    <property type="project" value="TreeGrafter"/>
</dbReference>
<keyword evidence="3" id="KW-0479">Metal-binding</keyword>
<dbReference type="AlphaFoldDB" id="A0A1I1MNA7"/>
<evidence type="ECO:0000256" key="5">
    <source>
        <dbReference type="ARBA" id="ARBA00022801"/>
    </source>
</evidence>
<organism evidence="9 10">
    <name type="scientific">Tropicimonas isoalkanivorans</name>
    <dbReference type="NCBI Taxonomy" id="441112"/>
    <lineage>
        <taxon>Bacteria</taxon>
        <taxon>Pseudomonadati</taxon>
        <taxon>Pseudomonadota</taxon>
        <taxon>Alphaproteobacteria</taxon>
        <taxon>Rhodobacterales</taxon>
        <taxon>Roseobacteraceae</taxon>
        <taxon>Tropicimonas</taxon>
    </lineage>
</organism>
<feature type="domain" description="RNA-binding protein AU-1/Ribonuclease E/G" evidence="8">
    <location>
        <begin position="104"/>
        <end position="188"/>
    </location>
</feature>
<dbReference type="PANTHER" id="PTHR30001">
    <property type="entry name" value="RIBONUCLEASE"/>
    <property type="match status" value="1"/>
</dbReference>
<keyword evidence="10" id="KW-1185">Reference proteome</keyword>
<dbReference type="RefSeq" id="WP_093361674.1">
    <property type="nucleotide sequence ID" value="NZ_FOLG01000010.1"/>
</dbReference>
<dbReference type="STRING" id="441112.SAMN04488094_11094"/>
<protein>
    <submittedName>
        <fullName evidence="9">Ribonuclease, Rne/Rng family</fullName>
    </submittedName>
</protein>
<evidence type="ECO:0000256" key="4">
    <source>
        <dbReference type="ARBA" id="ARBA00022759"/>
    </source>
</evidence>
<gene>
    <name evidence="9" type="ORF">SAMN04488094_11094</name>
</gene>
<keyword evidence="6" id="KW-0460">Magnesium</keyword>
<dbReference type="GO" id="GO:0006364">
    <property type="term" value="P:rRNA processing"/>
    <property type="evidence" value="ECO:0007669"/>
    <property type="project" value="TreeGrafter"/>
</dbReference>
<accession>A0A1I1MNA7</accession>
<comment type="cofactor">
    <cofactor evidence="1">
        <name>Mg(2+)</name>
        <dbReference type="ChEBI" id="CHEBI:18420"/>
    </cofactor>
</comment>
<dbReference type="PANTHER" id="PTHR30001:SF1">
    <property type="entry name" value="RIBONUCLEASE E_G-LIKE PROTEIN, CHLOROPLASTIC"/>
    <property type="match status" value="1"/>
</dbReference>
<keyword evidence="4" id="KW-0255">Endonuclease</keyword>
<keyword evidence="2" id="KW-0540">Nuclease</keyword>
<name>A0A1I1MNA7_9RHOB</name>
<keyword evidence="5" id="KW-0378">Hydrolase</keyword>
<feature type="domain" description="RNA-binding protein AU-1/Ribonuclease E/G" evidence="8">
    <location>
        <begin position="211"/>
        <end position="333"/>
    </location>
</feature>
<evidence type="ECO:0000256" key="6">
    <source>
        <dbReference type="ARBA" id="ARBA00022842"/>
    </source>
</evidence>
<sequence>MKGTSVFLDHIAGRRAAAYRRDGILEDFLIDPAGDGPLRPGSICRAIVERPMKGQGGVFVRLHDGKGYLRAPKGLREGQAVLVQVSAYAEPGKAVPVTSKLLFKSKYAIVTPDAPGLNISRQIRDEEVRVRLRSIAVDVMDASPFGLILRSQAATAPEDEIAEDIAEMRSLAEAVTAPADGPAELLLEGPDAHALAWREWGDPDEVVTEAGCFETRGVLDDLSAALSFAVALPGGGSVTVEPTRALVAVDVNTGADSSFAAGLKANVETARALPRLLRLRGLGGQIAIDFAPMTKKDRLQVEQALRAGFRSDPVETTLAGWTPLGHFEAHRKRERLPLDRTVSESLQ</sequence>
<evidence type="ECO:0000259" key="8">
    <source>
        <dbReference type="Pfam" id="PF10150"/>
    </source>
</evidence>
<keyword evidence="7" id="KW-0694">RNA-binding</keyword>
<proteinExistence type="predicted"/>
<reference evidence="9 10" key="1">
    <citation type="submission" date="2016-10" db="EMBL/GenBank/DDBJ databases">
        <authorList>
            <person name="de Groot N.N."/>
        </authorList>
    </citation>
    <scope>NUCLEOTIDE SEQUENCE [LARGE SCALE GENOMIC DNA]</scope>
    <source>
        <strain evidence="9 10">DSM 19548</strain>
    </source>
</reference>
<evidence type="ECO:0000256" key="2">
    <source>
        <dbReference type="ARBA" id="ARBA00022722"/>
    </source>
</evidence>
<dbReference type="Pfam" id="PF10150">
    <property type="entry name" value="RNase_E_G"/>
    <property type="match status" value="2"/>
</dbReference>
<evidence type="ECO:0000256" key="1">
    <source>
        <dbReference type="ARBA" id="ARBA00001946"/>
    </source>
</evidence>
<dbReference type="Proteomes" id="UP000198728">
    <property type="component" value="Unassembled WGS sequence"/>
</dbReference>
<dbReference type="GO" id="GO:0004540">
    <property type="term" value="F:RNA nuclease activity"/>
    <property type="evidence" value="ECO:0007669"/>
    <property type="project" value="InterPro"/>
</dbReference>
<dbReference type="EMBL" id="FOLG01000010">
    <property type="protein sequence ID" value="SFC86322.1"/>
    <property type="molecule type" value="Genomic_DNA"/>
</dbReference>
<dbReference type="OrthoDB" id="9804278at2"/>
<dbReference type="GO" id="GO:0046872">
    <property type="term" value="F:metal ion binding"/>
    <property type="evidence" value="ECO:0007669"/>
    <property type="project" value="UniProtKB-KW"/>
</dbReference>
<evidence type="ECO:0000256" key="3">
    <source>
        <dbReference type="ARBA" id="ARBA00022723"/>
    </source>
</evidence>
<evidence type="ECO:0000256" key="7">
    <source>
        <dbReference type="ARBA" id="ARBA00022884"/>
    </source>
</evidence>
<dbReference type="InterPro" id="IPR019307">
    <property type="entry name" value="RNA-bd_AU-1/RNase_E/G"/>
</dbReference>